<evidence type="ECO:0000313" key="1">
    <source>
        <dbReference type="EMBL" id="KAF9530428.1"/>
    </source>
</evidence>
<protein>
    <submittedName>
        <fullName evidence="1">Uncharacterized protein</fullName>
    </submittedName>
</protein>
<comment type="caution">
    <text evidence="1">The sequence shown here is derived from an EMBL/GenBank/DDBJ whole genome shotgun (WGS) entry which is preliminary data.</text>
</comment>
<accession>A0A9P6EKA5</accession>
<keyword evidence="2" id="KW-1185">Reference proteome</keyword>
<proteinExistence type="predicted"/>
<dbReference type="Proteomes" id="UP000807306">
    <property type="component" value="Unassembled WGS sequence"/>
</dbReference>
<dbReference type="EMBL" id="MU157840">
    <property type="protein sequence ID" value="KAF9530428.1"/>
    <property type="molecule type" value="Genomic_DNA"/>
</dbReference>
<name>A0A9P6EKA5_9AGAR</name>
<sequence length="54" mass="6169">MCNFKRVGRSFKKENQQPSRTCKCGCGCVEEMEMDVGSASLNIEDHQRRGSMIR</sequence>
<reference evidence="1" key="1">
    <citation type="submission" date="2020-11" db="EMBL/GenBank/DDBJ databases">
        <authorList>
            <consortium name="DOE Joint Genome Institute"/>
            <person name="Ahrendt S."/>
            <person name="Riley R."/>
            <person name="Andreopoulos W."/>
            <person name="Labutti K."/>
            <person name="Pangilinan J."/>
            <person name="Ruiz-Duenas F.J."/>
            <person name="Barrasa J.M."/>
            <person name="Sanchez-Garcia M."/>
            <person name="Camarero S."/>
            <person name="Miyauchi S."/>
            <person name="Serrano A."/>
            <person name="Linde D."/>
            <person name="Babiker R."/>
            <person name="Drula E."/>
            <person name="Ayuso-Fernandez I."/>
            <person name="Pacheco R."/>
            <person name="Padilla G."/>
            <person name="Ferreira P."/>
            <person name="Barriuso J."/>
            <person name="Kellner H."/>
            <person name="Castanera R."/>
            <person name="Alfaro M."/>
            <person name="Ramirez L."/>
            <person name="Pisabarro A.G."/>
            <person name="Kuo A."/>
            <person name="Tritt A."/>
            <person name="Lipzen A."/>
            <person name="He G."/>
            <person name="Yan M."/>
            <person name="Ng V."/>
            <person name="Cullen D."/>
            <person name="Martin F."/>
            <person name="Rosso M.-N."/>
            <person name="Henrissat B."/>
            <person name="Hibbett D."/>
            <person name="Martinez A.T."/>
            <person name="Grigoriev I.V."/>
        </authorList>
    </citation>
    <scope>NUCLEOTIDE SEQUENCE</scope>
    <source>
        <strain evidence="1">CBS 506.95</strain>
    </source>
</reference>
<dbReference type="AlphaFoldDB" id="A0A9P6EKA5"/>
<evidence type="ECO:0000313" key="2">
    <source>
        <dbReference type="Proteomes" id="UP000807306"/>
    </source>
</evidence>
<organism evidence="1 2">
    <name type="scientific">Crepidotus variabilis</name>
    <dbReference type="NCBI Taxonomy" id="179855"/>
    <lineage>
        <taxon>Eukaryota</taxon>
        <taxon>Fungi</taxon>
        <taxon>Dikarya</taxon>
        <taxon>Basidiomycota</taxon>
        <taxon>Agaricomycotina</taxon>
        <taxon>Agaricomycetes</taxon>
        <taxon>Agaricomycetidae</taxon>
        <taxon>Agaricales</taxon>
        <taxon>Agaricineae</taxon>
        <taxon>Crepidotaceae</taxon>
        <taxon>Crepidotus</taxon>
    </lineage>
</organism>
<gene>
    <name evidence="1" type="ORF">CPB83DRAFT_850899</name>
</gene>